<evidence type="ECO:0000259" key="5">
    <source>
        <dbReference type="PROSITE" id="PS50931"/>
    </source>
</evidence>
<organism evidence="6 7">
    <name type="scientific">Allopontixanthobacter confluentis</name>
    <dbReference type="NCBI Taxonomy" id="1849021"/>
    <lineage>
        <taxon>Bacteria</taxon>
        <taxon>Pseudomonadati</taxon>
        <taxon>Pseudomonadota</taxon>
        <taxon>Alphaproteobacteria</taxon>
        <taxon>Sphingomonadales</taxon>
        <taxon>Erythrobacteraceae</taxon>
        <taxon>Allopontixanthobacter</taxon>
    </lineage>
</organism>
<dbReference type="PANTHER" id="PTHR30537:SF3">
    <property type="entry name" value="TRANSCRIPTIONAL REGULATORY PROTEIN"/>
    <property type="match status" value="1"/>
</dbReference>
<dbReference type="InterPro" id="IPR005119">
    <property type="entry name" value="LysR_subst-bd"/>
</dbReference>
<dbReference type="GO" id="GO:0043565">
    <property type="term" value="F:sequence-specific DNA binding"/>
    <property type="evidence" value="ECO:0007669"/>
    <property type="project" value="TreeGrafter"/>
</dbReference>
<comment type="caution">
    <text evidence="6">The sequence shown here is derived from an EMBL/GenBank/DDBJ whole genome shotgun (WGS) entry which is preliminary data.</text>
</comment>
<evidence type="ECO:0000256" key="4">
    <source>
        <dbReference type="ARBA" id="ARBA00023163"/>
    </source>
</evidence>
<gene>
    <name evidence="6" type="ORF">GRI44_06885</name>
</gene>
<dbReference type="InterPro" id="IPR036390">
    <property type="entry name" value="WH_DNA-bd_sf"/>
</dbReference>
<name>A0A6L7GGN7_9SPHN</name>
<comment type="similarity">
    <text evidence="1">Belongs to the LysR transcriptional regulatory family.</text>
</comment>
<reference evidence="6 7" key="1">
    <citation type="submission" date="2019-12" db="EMBL/GenBank/DDBJ databases">
        <title>Genomic-based taxomic classification of the family Erythrobacteraceae.</title>
        <authorList>
            <person name="Xu L."/>
        </authorList>
    </citation>
    <scope>NUCLEOTIDE SEQUENCE [LARGE SCALE GENOMIC DNA]</scope>
    <source>
        <strain evidence="6 7">KCTC 52259</strain>
    </source>
</reference>
<dbReference type="RefSeq" id="WP_160600628.1">
    <property type="nucleotide sequence ID" value="NZ_WTYU01000001.1"/>
</dbReference>
<dbReference type="PROSITE" id="PS50931">
    <property type="entry name" value="HTH_LYSR"/>
    <property type="match status" value="1"/>
</dbReference>
<dbReference type="SUPFAM" id="SSF46785">
    <property type="entry name" value="Winged helix' DNA-binding domain"/>
    <property type="match status" value="1"/>
</dbReference>
<evidence type="ECO:0000313" key="6">
    <source>
        <dbReference type="EMBL" id="MXP14474.1"/>
    </source>
</evidence>
<dbReference type="InterPro" id="IPR036388">
    <property type="entry name" value="WH-like_DNA-bd_sf"/>
</dbReference>
<keyword evidence="7" id="KW-1185">Reference proteome</keyword>
<evidence type="ECO:0000313" key="7">
    <source>
        <dbReference type="Proteomes" id="UP000473531"/>
    </source>
</evidence>
<dbReference type="OrthoDB" id="9787460at2"/>
<feature type="domain" description="HTH lysR-type" evidence="5">
    <location>
        <begin position="1"/>
        <end position="59"/>
    </location>
</feature>
<accession>A0A6L7GGN7</accession>
<proteinExistence type="inferred from homology"/>
<dbReference type="GO" id="GO:0003700">
    <property type="term" value="F:DNA-binding transcription factor activity"/>
    <property type="evidence" value="ECO:0007669"/>
    <property type="project" value="InterPro"/>
</dbReference>
<evidence type="ECO:0000256" key="1">
    <source>
        <dbReference type="ARBA" id="ARBA00009437"/>
    </source>
</evidence>
<dbReference type="PANTHER" id="PTHR30537">
    <property type="entry name" value="HTH-TYPE TRANSCRIPTIONAL REGULATOR"/>
    <property type="match status" value="1"/>
</dbReference>
<dbReference type="SUPFAM" id="SSF53850">
    <property type="entry name" value="Periplasmic binding protein-like II"/>
    <property type="match status" value="1"/>
</dbReference>
<evidence type="ECO:0000256" key="3">
    <source>
        <dbReference type="ARBA" id="ARBA00023125"/>
    </source>
</evidence>
<dbReference type="Pfam" id="PF00126">
    <property type="entry name" value="HTH_1"/>
    <property type="match status" value="1"/>
</dbReference>
<dbReference type="Gene3D" id="3.40.190.290">
    <property type="match status" value="1"/>
</dbReference>
<protein>
    <submittedName>
        <fullName evidence="6">LysR family transcriptional regulator</fullName>
    </submittedName>
</protein>
<dbReference type="EMBL" id="WTYU01000001">
    <property type="protein sequence ID" value="MXP14474.1"/>
    <property type="molecule type" value="Genomic_DNA"/>
</dbReference>
<dbReference type="AlphaFoldDB" id="A0A6L7GGN7"/>
<dbReference type="GO" id="GO:0006351">
    <property type="term" value="P:DNA-templated transcription"/>
    <property type="evidence" value="ECO:0007669"/>
    <property type="project" value="TreeGrafter"/>
</dbReference>
<dbReference type="Proteomes" id="UP000473531">
    <property type="component" value="Unassembled WGS sequence"/>
</dbReference>
<dbReference type="InterPro" id="IPR058163">
    <property type="entry name" value="LysR-type_TF_proteobact-type"/>
</dbReference>
<dbReference type="Gene3D" id="1.10.10.10">
    <property type="entry name" value="Winged helix-like DNA-binding domain superfamily/Winged helix DNA-binding domain"/>
    <property type="match status" value="1"/>
</dbReference>
<keyword evidence="2" id="KW-0805">Transcription regulation</keyword>
<keyword evidence="4" id="KW-0804">Transcription</keyword>
<sequence>MLHWNEIRTAATVAKLGTVTAAAEALNVHRATITRHIDTLEGMLGAKLFQRNRRGFITTDLGLRLLQIAEASDEQFEQLHRHAKSQSAIIEGDFIITSIAQMAEHIFPVIAEFSRRHPRIRTQFLATQDLAKLEYGEAHIALRVGKKPQDPDNIVRPAGKMEMGLYASPSYRDRFGLPTCIEDFGHHRFIASNAADPRAPFLHWLAANVPAASIIMTSNDIPALSEAVLCGIGIGFVPKMAALRHAGLIEVLPHLPAWDVDIWLVSHVDINRTPKVRAFLDLMAEPASGWPFR</sequence>
<dbReference type="InterPro" id="IPR000847">
    <property type="entry name" value="LysR_HTH_N"/>
</dbReference>
<dbReference type="Pfam" id="PF03466">
    <property type="entry name" value="LysR_substrate"/>
    <property type="match status" value="1"/>
</dbReference>
<evidence type="ECO:0000256" key="2">
    <source>
        <dbReference type="ARBA" id="ARBA00023015"/>
    </source>
</evidence>
<keyword evidence="3" id="KW-0238">DNA-binding</keyword>